<organism evidence="3 4">
    <name type="scientific">Porphyromonas levii</name>
    <dbReference type="NCBI Taxonomy" id="28114"/>
    <lineage>
        <taxon>Bacteria</taxon>
        <taxon>Pseudomonadati</taxon>
        <taxon>Bacteroidota</taxon>
        <taxon>Bacteroidia</taxon>
        <taxon>Bacteroidales</taxon>
        <taxon>Porphyromonadaceae</taxon>
        <taxon>Porphyromonas</taxon>
    </lineage>
</organism>
<evidence type="ECO:0000256" key="1">
    <source>
        <dbReference type="ARBA" id="ARBA00005564"/>
    </source>
</evidence>
<dbReference type="AlphaFoldDB" id="A0A4Y8WN32"/>
<comment type="similarity">
    <text evidence="1">Belongs to the cycloisomerase 2 family.</text>
</comment>
<evidence type="ECO:0000313" key="4">
    <source>
        <dbReference type="Proteomes" id="UP000297225"/>
    </source>
</evidence>
<dbReference type="PANTHER" id="PTHR30344:SF1">
    <property type="entry name" value="6-PHOSPHOGLUCONOLACTONASE"/>
    <property type="match status" value="1"/>
</dbReference>
<dbReference type="OrthoDB" id="9790815at2"/>
<dbReference type="InterPro" id="IPR015943">
    <property type="entry name" value="WD40/YVTN_repeat-like_dom_sf"/>
</dbReference>
<accession>A0A4Y8WN32</accession>
<protein>
    <submittedName>
        <fullName evidence="3">Lactonase family protein</fullName>
    </submittedName>
</protein>
<dbReference type="GO" id="GO:0017057">
    <property type="term" value="F:6-phosphogluconolactonase activity"/>
    <property type="evidence" value="ECO:0007669"/>
    <property type="project" value="TreeGrafter"/>
</dbReference>
<dbReference type="PROSITE" id="PS51257">
    <property type="entry name" value="PROKAR_LIPOPROTEIN"/>
    <property type="match status" value="1"/>
</dbReference>
<dbReference type="GO" id="GO:0006006">
    <property type="term" value="P:glucose metabolic process"/>
    <property type="evidence" value="ECO:0007669"/>
    <property type="project" value="UniProtKB-KW"/>
</dbReference>
<reference evidence="3 4" key="1">
    <citation type="submission" date="2019-03" db="EMBL/GenBank/DDBJ databases">
        <title>Porphyromonas levii Isolated from the Uterus of Dairy Cows.</title>
        <authorList>
            <person name="Francis A.M."/>
        </authorList>
    </citation>
    <scope>NUCLEOTIDE SEQUENCE [LARGE SCALE GENOMIC DNA]</scope>
    <source>
        <strain evidence="3 4">AF5678</strain>
    </source>
</reference>
<dbReference type="InterPro" id="IPR050282">
    <property type="entry name" value="Cycloisomerase_2"/>
</dbReference>
<dbReference type="STRING" id="1122973.GCA_000379925_01394"/>
<dbReference type="RefSeq" id="WP_134849612.1">
    <property type="nucleotide sequence ID" value="NZ_CP197400.1"/>
</dbReference>
<comment type="caution">
    <text evidence="3">The sequence shown here is derived from an EMBL/GenBank/DDBJ whole genome shotgun (WGS) entry which is preliminary data.</text>
</comment>
<gene>
    <name evidence="3" type="ORF">E4P47_06820</name>
</gene>
<keyword evidence="4" id="KW-1185">Reference proteome</keyword>
<dbReference type="Gene3D" id="2.130.10.10">
    <property type="entry name" value="YVTN repeat-like/Quinoprotein amine dehydrogenase"/>
    <property type="match status" value="1"/>
</dbReference>
<keyword evidence="2" id="KW-0119">Carbohydrate metabolism</keyword>
<dbReference type="SUPFAM" id="SSF51004">
    <property type="entry name" value="C-terminal (heme d1) domain of cytochrome cd1-nitrite reductase"/>
    <property type="match status" value="1"/>
</dbReference>
<dbReference type="Pfam" id="PF10282">
    <property type="entry name" value="Lactonase"/>
    <property type="match status" value="1"/>
</dbReference>
<dbReference type="EMBL" id="SPNC01000103">
    <property type="protein sequence ID" value="TFH94603.1"/>
    <property type="molecule type" value="Genomic_DNA"/>
</dbReference>
<dbReference type="InterPro" id="IPR011048">
    <property type="entry name" value="Haem_d1_sf"/>
</dbReference>
<dbReference type="PANTHER" id="PTHR30344">
    <property type="entry name" value="6-PHOSPHOGLUCONOLACTONASE-RELATED"/>
    <property type="match status" value="1"/>
</dbReference>
<dbReference type="Proteomes" id="UP000297225">
    <property type="component" value="Unassembled WGS sequence"/>
</dbReference>
<name>A0A4Y8WN32_9PORP</name>
<evidence type="ECO:0000313" key="3">
    <source>
        <dbReference type="EMBL" id="TFH94603.1"/>
    </source>
</evidence>
<keyword evidence="2" id="KW-0313">Glucose metabolism</keyword>
<dbReference type="InterPro" id="IPR019405">
    <property type="entry name" value="Lactonase_7-beta_prop"/>
</dbReference>
<evidence type="ECO:0000256" key="2">
    <source>
        <dbReference type="ARBA" id="ARBA00022526"/>
    </source>
</evidence>
<sequence length="383" mass="41160">MSKRYLFSAIATAVVALLASSCGLLSMGRGAWGSNTSHEGVPTDKQIMLIGTYTDAGSEGVYSYTAEIGSLEFKHTGTFITPNPTYLAYDGGKRIVYIANEDNEQPMATSAQLDTRNGRLSAINSSYTLGDGPAYIATDSKNKVVTANYSGGSITLFEVNAKGELGQPDWRIVLGKERVSHPHAAIFSPNGKELFVTDLGMDKVFHFNVNANSNPPITIGINTTSLPSGVGPRHIIMDRSGKYTYVIAEKVPKIFVYEHHDGALELVQEVGLRLASGAHGQHIALSDDGRFLYTSHTDGEHVISIFKVDKGDGTLTQVGKQKVGKKPRQFTISPDGSVLAVACRGGDKVEFYQRDASTGLLTPIQGAGLKVSHPAFILWLGQH</sequence>
<proteinExistence type="inferred from homology"/>